<name>H2ZW60_LATCH</name>
<organism evidence="5 6">
    <name type="scientific">Latimeria chalumnae</name>
    <name type="common">Coelacanth</name>
    <dbReference type="NCBI Taxonomy" id="7897"/>
    <lineage>
        <taxon>Eukaryota</taxon>
        <taxon>Metazoa</taxon>
        <taxon>Chordata</taxon>
        <taxon>Craniata</taxon>
        <taxon>Vertebrata</taxon>
        <taxon>Euteleostomi</taxon>
        <taxon>Coelacanthiformes</taxon>
        <taxon>Coelacanthidae</taxon>
        <taxon>Latimeria</taxon>
    </lineage>
</organism>
<dbReference type="EMBL" id="AFYH01039590">
    <property type="status" value="NOT_ANNOTATED_CDS"/>
    <property type="molecule type" value="Genomic_DNA"/>
</dbReference>
<dbReference type="SMART" id="SM00239">
    <property type="entry name" value="C2"/>
    <property type="match status" value="2"/>
</dbReference>
<dbReference type="FunFam" id="2.60.40.150:FF:000237">
    <property type="entry name" value="Synaptotagmin 15"/>
    <property type="match status" value="1"/>
</dbReference>
<dbReference type="HOGENOM" id="CLU_023008_11_1_1"/>
<dbReference type="FunCoup" id="H2ZW60">
    <property type="interactions" value="11"/>
</dbReference>
<evidence type="ECO:0000256" key="2">
    <source>
        <dbReference type="ARBA" id="ARBA00022737"/>
    </source>
</evidence>
<dbReference type="Pfam" id="PF00168">
    <property type="entry name" value="C2"/>
    <property type="match status" value="2"/>
</dbReference>
<keyword evidence="6" id="KW-1185">Reference proteome</keyword>
<keyword evidence="3" id="KW-1133">Transmembrane helix</keyword>
<dbReference type="GO" id="GO:0017156">
    <property type="term" value="P:calcium-ion regulated exocytosis"/>
    <property type="evidence" value="ECO:0007669"/>
    <property type="project" value="TreeGrafter"/>
</dbReference>
<dbReference type="PROSITE" id="PS50004">
    <property type="entry name" value="C2"/>
    <property type="match status" value="2"/>
</dbReference>
<dbReference type="InterPro" id="IPR035892">
    <property type="entry name" value="C2_domain_sf"/>
</dbReference>
<keyword evidence="3" id="KW-0472">Membrane</keyword>
<dbReference type="Ensembl" id="ENSLACT00000001644.1">
    <property type="protein sequence ID" value="ENSLACP00000001631.1"/>
    <property type="gene ID" value="ENSLACG00000001457.1"/>
</dbReference>
<gene>
    <name evidence="5" type="primary">SYT15</name>
</gene>
<dbReference type="Gene3D" id="2.60.40.150">
    <property type="entry name" value="C2 domain"/>
    <property type="match status" value="2"/>
</dbReference>
<accession>H2ZW60</accession>
<keyword evidence="2" id="KW-0677">Repeat</keyword>
<dbReference type="FunFam" id="2.60.40.150:FF:000101">
    <property type="entry name" value="Synaptotagmin 13"/>
    <property type="match status" value="1"/>
</dbReference>
<evidence type="ECO:0000256" key="1">
    <source>
        <dbReference type="ARBA" id="ARBA00006996"/>
    </source>
</evidence>
<dbReference type="EMBL" id="AFYH01039588">
    <property type="status" value="NOT_ANNOTATED_CDS"/>
    <property type="molecule type" value="Genomic_DNA"/>
</dbReference>
<comment type="similarity">
    <text evidence="1">Belongs to the synaptotagmin family.</text>
</comment>
<dbReference type="STRING" id="7897.ENSLACP00000001631"/>
<feature type="domain" description="C2" evidence="4">
    <location>
        <begin position="283"/>
        <end position="418"/>
    </location>
</feature>
<reference evidence="5" key="2">
    <citation type="submission" date="2025-08" db="UniProtKB">
        <authorList>
            <consortium name="Ensembl"/>
        </authorList>
    </citation>
    <scope>IDENTIFICATION</scope>
</reference>
<dbReference type="GO" id="GO:0005509">
    <property type="term" value="F:calcium ion binding"/>
    <property type="evidence" value="ECO:0007669"/>
    <property type="project" value="TreeGrafter"/>
</dbReference>
<protein>
    <submittedName>
        <fullName evidence="5">Synaptotagmin 15</fullName>
    </submittedName>
</protein>
<dbReference type="InParanoid" id="H2ZW60"/>
<dbReference type="PANTHER" id="PTHR10024:SF234">
    <property type="entry name" value="SYNAPTOTAGMIN-15-RELATED"/>
    <property type="match status" value="1"/>
</dbReference>
<dbReference type="GO" id="GO:0030276">
    <property type="term" value="F:clathrin binding"/>
    <property type="evidence" value="ECO:0007669"/>
    <property type="project" value="TreeGrafter"/>
</dbReference>
<dbReference type="InterPro" id="IPR000008">
    <property type="entry name" value="C2_dom"/>
</dbReference>
<evidence type="ECO:0000256" key="3">
    <source>
        <dbReference type="SAM" id="Phobius"/>
    </source>
</evidence>
<evidence type="ECO:0000313" key="6">
    <source>
        <dbReference type="Proteomes" id="UP000008672"/>
    </source>
</evidence>
<dbReference type="eggNOG" id="KOG1028">
    <property type="taxonomic scope" value="Eukaryota"/>
</dbReference>
<feature type="domain" description="C2" evidence="4">
    <location>
        <begin position="152"/>
        <end position="271"/>
    </location>
</feature>
<dbReference type="CDD" id="cd08390">
    <property type="entry name" value="C2A_Synaptotagmin-15-17"/>
    <property type="match status" value="1"/>
</dbReference>
<dbReference type="AlphaFoldDB" id="H2ZW60"/>
<proteinExistence type="inferred from homology"/>
<dbReference type="GO" id="GO:0000149">
    <property type="term" value="F:SNARE binding"/>
    <property type="evidence" value="ECO:0007669"/>
    <property type="project" value="TreeGrafter"/>
</dbReference>
<reference evidence="6" key="1">
    <citation type="submission" date="2011-08" db="EMBL/GenBank/DDBJ databases">
        <title>The draft genome of Latimeria chalumnae.</title>
        <authorList>
            <person name="Di Palma F."/>
            <person name="Alfoldi J."/>
            <person name="Johnson J."/>
            <person name="Berlin A."/>
            <person name="Gnerre S."/>
            <person name="Jaffe D."/>
            <person name="MacCallum I."/>
            <person name="Young S."/>
            <person name="Walker B.J."/>
            <person name="Lander E."/>
            <person name="Lindblad-Toh K."/>
        </authorList>
    </citation>
    <scope>NUCLEOTIDE SEQUENCE [LARGE SCALE GENOMIC DNA]</scope>
    <source>
        <strain evidence="6">Wild caught</strain>
    </source>
</reference>
<evidence type="ECO:0000313" key="5">
    <source>
        <dbReference type="Ensembl" id="ENSLACP00000001631.1"/>
    </source>
</evidence>
<dbReference type="EMBL" id="AFYH01039589">
    <property type="status" value="NOT_ANNOTATED_CDS"/>
    <property type="molecule type" value="Genomic_DNA"/>
</dbReference>
<dbReference type="OMA" id="DWIHLTN"/>
<dbReference type="GO" id="GO:0001786">
    <property type="term" value="F:phosphatidylserine binding"/>
    <property type="evidence" value="ECO:0007669"/>
    <property type="project" value="TreeGrafter"/>
</dbReference>
<dbReference type="InterPro" id="IPR047897">
    <property type="entry name" value="Synaptotagmin-15/17_C2A"/>
</dbReference>
<keyword evidence="3" id="KW-0812">Transmembrane</keyword>
<dbReference type="PANTHER" id="PTHR10024">
    <property type="entry name" value="SYNAPTOTAGMIN"/>
    <property type="match status" value="1"/>
</dbReference>
<reference evidence="5" key="3">
    <citation type="submission" date="2025-09" db="UniProtKB">
        <authorList>
            <consortium name="Ensembl"/>
        </authorList>
    </citation>
    <scope>IDENTIFICATION</scope>
</reference>
<evidence type="ECO:0000259" key="4">
    <source>
        <dbReference type="PROSITE" id="PS50004"/>
    </source>
</evidence>
<dbReference type="GeneTree" id="ENSGT00940000160819"/>
<dbReference type="Proteomes" id="UP000008672">
    <property type="component" value="Unassembled WGS sequence"/>
</dbReference>
<feature type="transmembrane region" description="Helical" evidence="3">
    <location>
        <begin position="6"/>
        <end position="29"/>
    </location>
</feature>
<dbReference type="SUPFAM" id="SSF49562">
    <property type="entry name" value="C2 domain (Calcium/lipid-binding domain, CaLB)"/>
    <property type="match status" value="2"/>
</dbReference>
<dbReference type="GO" id="GO:0005886">
    <property type="term" value="C:plasma membrane"/>
    <property type="evidence" value="ECO:0007669"/>
    <property type="project" value="TreeGrafter"/>
</dbReference>
<sequence length="424" mass="48658">PVQLAAVLGGVIGGIIFGLLLGLAAYLLWKKRCLCDYYEELTSPATPTLANNSLQHKDQASPVLTTQQRTKSIPFIVPPKFHGQNWFNLENGERVQEDSEPYTAPEFHRLSFKSMAGYNLLHLIGAYAVGTVNPDLYNFPEDDSEIDFPEGNIGRLWFVVEYEQEAERLLVSLIKARNLLSFSETCNPFVKIYLLPDERCHLQSKIKHKTKNPQFEERFIFQVSCKTLSQRTLKFSIYNVDKCKKHHLIGHVIFPLKDEFLSEDSKLVIWRDLEAENLEPPSEFGNLQFSLGYNEYLGRLTVVVLRAKGLRFQDEQTEINTYVKVSLINYNKFIKSKKTAVVHGTPNPVFNETFGFKLNQSQLDTASLSLSVYQNAEEEISSSHLRVVIGPYMYARGNELEHWNEMLNKPKELIKKWHVLSFST</sequence>
<dbReference type="GO" id="GO:0070382">
    <property type="term" value="C:exocytic vesicle"/>
    <property type="evidence" value="ECO:0007669"/>
    <property type="project" value="TreeGrafter"/>
</dbReference>
<dbReference type="GO" id="GO:0005544">
    <property type="term" value="F:calcium-dependent phospholipid binding"/>
    <property type="evidence" value="ECO:0007669"/>
    <property type="project" value="TreeGrafter"/>
</dbReference>